<organism evidence="1 2">
    <name type="scientific">Jimgerdemannia flammicorona</name>
    <dbReference type="NCBI Taxonomy" id="994334"/>
    <lineage>
        <taxon>Eukaryota</taxon>
        <taxon>Fungi</taxon>
        <taxon>Fungi incertae sedis</taxon>
        <taxon>Mucoromycota</taxon>
        <taxon>Mucoromycotina</taxon>
        <taxon>Endogonomycetes</taxon>
        <taxon>Endogonales</taxon>
        <taxon>Endogonaceae</taxon>
        <taxon>Jimgerdemannia</taxon>
    </lineage>
</organism>
<proteinExistence type="predicted"/>
<accession>A0A433QHH1</accession>
<evidence type="ECO:0000313" key="1">
    <source>
        <dbReference type="EMBL" id="RUS29209.1"/>
    </source>
</evidence>
<evidence type="ECO:0000313" key="2">
    <source>
        <dbReference type="Proteomes" id="UP000274822"/>
    </source>
</evidence>
<sequence length="114" mass="12999">MYNDNSCGYTHQPIIKTTNDQKHVSKRILSDAGCAPWWFQNRRVPGFRAAIVIRFIRNVRQAHLLIPGLSVCIFRLLCRPHVPSERHVQIFLDPGARLVTVTDPEKRLSVAIVG</sequence>
<gene>
    <name evidence="1" type="ORF">BC938DRAFT_480920</name>
</gene>
<protein>
    <submittedName>
        <fullName evidence="1">Uncharacterized protein</fullName>
    </submittedName>
</protein>
<comment type="caution">
    <text evidence="1">The sequence shown here is derived from an EMBL/GenBank/DDBJ whole genome shotgun (WGS) entry which is preliminary data.</text>
</comment>
<dbReference type="EMBL" id="RBNJ01005449">
    <property type="protein sequence ID" value="RUS29209.1"/>
    <property type="molecule type" value="Genomic_DNA"/>
</dbReference>
<reference evidence="1 2" key="1">
    <citation type="journal article" date="2018" name="New Phytol.">
        <title>Phylogenomics of Endogonaceae and evolution of mycorrhizas within Mucoromycota.</title>
        <authorList>
            <person name="Chang Y."/>
            <person name="Desiro A."/>
            <person name="Na H."/>
            <person name="Sandor L."/>
            <person name="Lipzen A."/>
            <person name="Clum A."/>
            <person name="Barry K."/>
            <person name="Grigoriev I.V."/>
            <person name="Martin F.M."/>
            <person name="Stajich J.E."/>
            <person name="Smith M.E."/>
            <person name="Bonito G."/>
            <person name="Spatafora J.W."/>
        </authorList>
    </citation>
    <scope>NUCLEOTIDE SEQUENCE [LARGE SCALE GENOMIC DNA]</scope>
    <source>
        <strain evidence="1 2">AD002</strain>
    </source>
</reference>
<name>A0A433QHH1_9FUNG</name>
<dbReference type="AlphaFoldDB" id="A0A433QHH1"/>
<keyword evidence="2" id="KW-1185">Reference proteome</keyword>
<dbReference type="Proteomes" id="UP000274822">
    <property type="component" value="Unassembled WGS sequence"/>
</dbReference>